<dbReference type="PANTHER" id="PTHR10039">
    <property type="entry name" value="AMELOGENIN"/>
    <property type="match status" value="1"/>
</dbReference>
<dbReference type="PROSITE" id="PS50837">
    <property type="entry name" value="NACHT"/>
    <property type="match status" value="1"/>
</dbReference>
<comment type="caution">
    <text evidence="4">The sequence shown here is derived from an EMBL/GenBank/DDBJ whole genome shotgun (WGS) entry which is preliminary data.</text>
</comment>
<name>A0A179FI05_METCM</name>
<organism evidence="4 5">
    <name type="scientific">Pochonia chlamydosporia 170</name>
    <dbReference type="NCBI Taxonomy" id="1380566"/>
    <lineage>
        <taxon>Eukaryota</taxon>
        <taxon>Fungi</taxon>
        <taxon>Dikarya</taxon>
        <taxon>Ascomycota</taxon>
        <taxon>Pezizomycotina</taxon>
        <taxon>Sordariomycetes</taxon>
        <taxon>Hypocreomycetidae</taxon>
        <taxon>Hypocreales</taxon>
        <taxon>Clavicipitaceae</taxon>
        <taxon>Pochonia</taxon>
    </lineage>
</organism>
<dbReference type="Gene3D" id="3.40.50.300">
    <property type="entry name" value="P-loop containing nucleotide triphosphate hydrolases"/>
    <property type="match status" value="1"/>
</dbReference>
<evidence type="ECO:0000256" key="1">
    <source>
        <dbReference type="ARBA" id="ARBA00022737"/>
    </source>
</evidence>
<feature type="domain" description="NACHT" evidence="3">
    <location>
        <begin position="314"/>
        <end position="437"/>
    </location>
</feature>
<dbReference type="SUPFAM" id="SSF52540">
    <property type="entry name" value="P-loop containing nucleoside triphosphate hydrolases"/>
    <property type="match status" value="1"/>
</dbReference>
<dbReference type="Proteomes" id="UP000078397">
    <property type="component" value="Unassembled WGS sequence"/>
</dbReference>
<evidence type="ECO:0000313" key="5">
    <source>
        <dbReference type="Proteomes" id="UP000078397"/>
    </source>
</evidence>
<dbReference type="EMBL" id="LSBJ02000005">
    <property type="protein sequence ID" value="OAQ65184.1"/>
    <property type="molecule type" value="Genomic_DNA"/>
</dbReference>
<sequence>MDSEPSADPVSIFNMACTEFRSSLSKEQLDIFQEYPNAKSMLTAVQSQAQNHPSQKSTLMRCCKGVSALAERLDPFFEIVSLFVSSHPEFAAIAWGSLRLVFMLGTNHAQFLKGVCELFQAMSLKLPIYEDFIRKWTSLHSGRQPPVRLITAMAYIYADLIQFCFDICQIFSRKRSGFLSIRGSFIHSLYKTSLNPFNVRYDVLLRRWDEHQRLVELEISTCTGMEQLETAEKIDRILKKFSEKEMFEDDRHATWRNFDFINHSLQAWINSPAWLTLFEIAQRQRELDSTEWFIDHELVSQWISHKENECASPQVLWVLGKPGFGKTTLCTTLIETLQKRHHTANQQDGRVALTFFYFNKQRRDSVSSGAVWRAVLMQLFNIMPAFDPDVMDCFLLFRESSKASGQPVASDNEILAVLCLLIQRLDHLILIVDGIDECEDQMQFWRCLDVIRGGSATVSVALFSRPSVMLPGTMKSSTATLHLDSALNLDDICLFLRPRIMSILDSGLLPQLYDLDEMVDQIAQRASGMFLWALLFVEYIQSPHLSTRERRHALQNLNRLQGLDLLYDAILKSLIQKGSSARSSTVQVFELVMHSIRPLHIIELQHVIAIPLDRSLELDDLIPGFARNLGLLSGALMEIDQKGFVRFVHLSIIEYLGQAKGRSADGCDVLSEFMVDSHRSHVSLACRCLSYLYHTVTPEPLAGSSRITPDRESVVKQYPFLDYATEFWSFHALECMETVAALSEHPPDGTLVQLASSFLSSKPSVMAWIEASWVFGRPPVIRHGSRDAFLKDGPRLPLRLDAHLKAAWETAWKTLMQLSKSLDAINSSWAHVLKQEPNEIWEPSISAFNESLFWQRISGAKVVARFDAEVDPSFTSIHLKTRISSDGARLGLIRLHISQHEGACSAVLFELWSMEPNVKLNEINLRVPRSCLKPFLYSGDLGADALLHSFQCPVALTADLQRAVAPGCVVDIRLSESDSTNFCADNATQFIDFTGNAWRHGPFKFGLEDFQFKYDIQVSDTGRYLMTIHKSNGLVDVAPGTSCHLRLVTVYEDTSISTSPRASYRHVASLAFKPVYTNDMEGEWCALLHPKYPIVVIKFRSPIIDDTMKAQSTLGVYMEDGAGIWNFEAPGKRRFRYIDSCPEKLVFDYDGQFFCNERLNDWDPNTLPDVYDGHQITEKLTGDDALGQIASPGKVLDSRLPYRTNKPPVQKSRELSCHVDKSGLRSVSQLESSEGGVVLATLREDGVMEAEMVARLPQSISGDHQAILLNLADDQSPSSRVLFLDREDRPFKTYSIAAVGETKPTEQLPLVLRRAHETIPKVMSEGKYAAEGFDLEHKAKKRLSWFTGEQVAKRRHTDSKTSETETGEHREG</sequence>
<dbReference type="InterPro" id="IPR027417">
    <property type="entry name" value="P-loop_NTPase"/>
</dbReference>
<dbReference type="RefSeq" id="XP_018142498.1">
    <property type="nucleotide sequence ID" value="XM_018285385.1"/>
</dbReference>
<feature type="compositionally biased region" description="Basic and acidic residues" evidence="2">
    <location>
        <begin position="1358"/>
        <end position="1372"/>
    </location>
</feature>
<dbReference type="InterPro" id="IPR056884">
    <property type="entry name" value="NPHP3-like_N"/>
</dbReference>
<accession>A0A179FI05</accession>
<gene>
    <name evidence="4" type="ORF">VFPPC_06338</name>
</gene>
<dbReference type="InterPro" id="IPR056125">
    <property type="entry name" value="DUF7708"/>
</dbReference>
<evidence type="ECO:0000259" key="3">
    <source>
        <dbReference type="PROSITE" id="PS50837"/>
    </source>
</evidence>
<proteinExistence type="predicted"/>
<dbReference type="PANTHER" id="PTHR10039:SF15">
    <property type="entry name" value="NACHT DOMAIN-CONTAINING PROTEIN"/>
    <property type="match status" value="1"/>
</dbReference>
<keyword evidence="1" id="KW-0677">Repeat</keyword>
<feature type="region of interest" description="Disordered" evidence="2">
    <location>
        <begin position="1349"/>
        <end position="1372"/>
    </location>
</feature>
<dbReference type="STRING" id="1380566.A0A179FI05"/>
<keyword evidence="5" id="KW-1185">Reference proteome</keyword>
<evidence type="ECO:0000256" key="2">
    <source>
        <dbReference type="SAM" id="MobiDB-lite"/>
    </source>
</evidence>
<dbReference type="KEGG" id="pchm:VFPPC_06338"/>
<evidence type="ECO:0000313" key="4">
    <source>
        <dbReference type="EMBL" id="OAQ65184.1"/>
    </source>
</evidence>
<dbReference type="Pfam" id="PF24883">
    <property type="entry name" value="NPHP3_N"/>
    <property type="match status" value="1"/>
</dbReference>
<dbReference type="OrthoDB" id="4772757at2759"/>
<dbReference type="Pfam" id="PF24809">
    <property type="entry name" value="DUF7708"/>
    <property type="match status" value="1"/>
</dbReference>
<dbReference type="GeneID" id="28849379"/>
<dbReference type="InterPro" id="IPR007111">
    <property type="entry name" value="NACHT_NTPase"/>
</dbReference>
<reference evidence="4 5" key="1">
    <citation type="journal article" date="2016" name="PLoS Pathog.">
        <title>Biosynthesis of antibiotic leucinostatins in bio-control fungus Purpureocillium lilacinum and their inhibition on phytophthora revealed by genome mining.</title>
        <authorList>
            <person name="Wang G."/>
            <person name="Liu Z."/>
            <person name="Lin R."/>
            <person name="Li E."/>
            <person name="Mao Z."/>
            <person name="Ling J."/>
            <person name="Yang Y."/>
            <person name="Yin W.B."/>
            <person name="Xie B."/>
        </authorList>
    </citation>
    <scope>NUCLEOTIDE SEQUENCE [LARGE SCALE GENOMIC DNA]</scope>
    <source>
        <strain evidence="4">170</strain>
    </source>
</reference>
<protein>
    <submittedName>
        <fullName evidence="4">NACHT domain-containing protein</fullName>
    </submittedName>
</protein>